<dbReference type="Proteomes" id="UP001341840">
    <property type="component" value="Unassembled WGS sequence"/>
</dbReference>
<keyword evidence="1" id="KW-0433">Leucine-rich repeat</keyword>
<evidence type="ECO:0000256" key="2">
    <source>
        <dbReference type="ARBA" id="ARBA00022737"/>
    </source>
</evidence>
<reference evidence="4 5" key="1">
    <citation type="journal article" date="2023" name="Plants (Basel)">
        <title>Bridging the Gap: Combining Genomics and Transcriptomics Approaches to Understand Stylosanthes scabra, an Orphan Legume from the Brazilian Caatinga.</title>
        <authorList>
            <person name="Ferreira-Neto J.R.C."/>
            <person name="da Silva M.D."/>
            <person name="Binneck E."/>
            <person name="de Melo N.F."/>
            <person name="da Silva R.H."/>
            <person name="de Melo A.L.T.M."/>
            <person name="Pandolfi V."/>
            <person name="Bustamante F.O."/>
            <person name="Brasileiro-Vidal A.C."/>
            <person name="Benko-Iseppon A.M."/>
        </authorList>
    </citation>
    <scope>NUCLEOTIDE SEQUENCE [LARGE SCALE GENOMIC DNA]</scope>
    <source>
        <tissue evidence="4">Leaves</tissue>
    </source>
</reference>
<evidence type="ECO:0000313" key="4">
    <source>
        <dbReference type="EMBL" id="MED6118728.1"/>
    </source>
</evidence>
<comment type="caution">
    <text evidence="4">The sequence shown here is derived from an EMBL/GenBank/DDBJ whole genome shotgun (WGS) entry which is preliminary data.</text>
</comment>
<dbReference type="Gene3D" id="1.10.8.430">
    <property type="entry name" value="Helical domain of apoptotic protease-activating factors"/>
    <property type="match status" value="1"/>
</dbReference>
<dbReference type="EMBL" id="JASCZI010030219">
    <property type="protein sequence ID" value="MED6118728.1"/>
    <property type="molecule type" value="Genomic_DNA"/>
</dbReference>
<evidence type="ECO:0000256" key="1">
    <source>
        <dbReference type="ARBA" id="ARBA00022614"/>
    </source>
</evidence>
<dbReference type="SMART" id="SM00255">
    <property type="entry name" value="TIR"/>
    <property type="match status" value="1"/>
</dbReference>
<gene>
    <name evidence="4" type="ORF">PIB30_005571</name>
</gene>
<proteinExistence type="predicted"/>
<dbReference type="Pfam" id="PF23282">
    <property type="entry name" value="WHD_ROQ1"/>
    <property type="match status" value="1"/>
</dbReference>
<dbReference type="PANTHER" id="PTHR11017:SF479">
    <property type="entry name" value="DISEASE RESISTANCE PROTEIN (TIR-NBS-LRR CLASS) FAMILY"/>
    <property type="match status" value="1"/>
</dbReference>
<protein>
    <recommendedName>
        <fullName evidence="3">TIR domain-containing protein</fullName>
    </recommendedName>
</protein>
<dbReference type="Gene3D" id="3.40.50.10140">
    <property type="entry name" value="Toll/interleukin-1 receptor homology (TIR) domain"/>
    <property type="match status" value="1"/>
</dbReference>
<dbReference type="Pfam" id="PF00931">
    <property type="entry name" value="NB-ARC"/>
    <property type="match status" value="1"/>
</dbReference>
<dbReference type="Gene3D" id="3.80.10.10">
    <property type="entry name" value="Ribonuclease Inhibitor"/>
    <property type="match status" value="1"/>
</dbReference>
<dbReference type="PROSITE" id="PS50104">
    <property type="entry name" value="TIR"/>
    <property type="match status" value="1"/>
</dbReference>
<keyword evidence="5" id="KW-1185">Reference proteome</keyword>
<dbReference type="InterPro" id="IPR058192">
    <property type="entry name" value="WHD_ROQ1-like"/>
</dbReference>
<dbReference type="InterPro" id="IPR000157">
    <property type="entry name" value="TIR_dom"/>
</dbReference>
<dbReference type="InterPro" id="IPR032675">
    <property type="entry name" value="LRR_dom_sf"/>
</dbReference>
<evidence type="ECO:0000313" key="5">
    <source>
        <dbReference type="Proteomes" id="UP001341840"/>
    </source>
</evidence>
<dbReference type="InterPro" id="IPR035897">
    <property type="entry name" value="Toll_tir_struct_dom_sf"/>
</dbReference>
<sequence>MASSPSIMYDVFLSFRGTDTRRGILSHLVKALNQKQIETYVDYLLREGTEISQSLLTAIEQSQISLIIFSQDYVSSRWCLDELVTIMRCRKQNGQIAIPVFYEVDPSWVRHQKGTYHDAFAHHEKNSSEDKLQIWRQALNQAANLSGLHSSNFGNDAEFVEEIVKRVLQRLNQAYQYDPKEFVGIHEPIAELESVLCRESKAVLVIGLWGMGGIGKTTLASMLFNRLQFEFQGTCFLENVRERAQRYGMTHLKKELLSKLLDEKDVDPFIMPNGITNFAKRRLSRKRILLVLDDVNDADQLEDLCGGGFEWFGPTTRIIVITKDKHVLLVEQVNHIHEVKPLNDDESLKLFNLNAFKQNYDIERGQTHVELAMKLVNYANGIPLALKVLGSSLYGNSKEEWESQLSKLEKMPHVKIQNILRVSYDDLDRHDQNIFLYIACFFETYNAEKIKCLLDSCGYSTAIGLRNLHDKALISMAPKLMTMHDLIREMGREVVREESPSSPGNRSRLWDPIEIYEVLKHNRGTESGESITFDMANIDMDLSLHPRAFARMYKLKFLSIYFSRSGENLLRAPQGIESVSEELRLLEWIACPLKSLPSSFSAENLVKIMMMYSSLEKLWDGVQNIVNLKEVYLQGSRNLMELPDLSRASKLQVLNVSECVNLCRVPPSIASCHNLVELYVHGCCKLSSSLASKLQVGSVIEVEPQRP</sequence>
<evidence type="ECO:0000259" key="3">
    <source>
        <dbReference type="PROSITE" id="PS50104"/>
    </source>
</evidence>
<keyword evidence="2" id="KW-0677">Repeat</keyword>
<dbReference type="InterPro" id="IPR044974">
    <property type="entry name" value="Disease_R_plants"/>
</dbReference>
<dbReference type="PRINTS" id="PR00364">
    <property type="entry name" value="DISEASERSIST"/>
</dbReference>
<dbReference type="PANTHER" id="PTHR11017">
    <property type="entry name" value="LEUCINE-RICH REPEAT-CONTAINING PROTEIN"/>
    <property type="match status" value="1"/>
</dbReference>
<name>A0ABU6R3T9_9FABA</name>
<dbReference type="SUPFAM" id="SSF52200">
    <property type="entry name" value="Toll/Interleukin receptor TIR domain"/>
    <property type="match status" value="1"/>
</dbReference>
<dbReference type="Pfam" id="PF07725">
    <property type="entry name" value="LRR_3"/>
    <property type="match status" value="1"/>
</dbReference>
<accession>A0ABU6R3T9</accession>
<dbReference type="InterPro" id="IPR042197">
    <property type="entry name" value="Apaf_helical"/>
</dbReference>
<dbReference type="SUPFAM" id="SSF52058">
    <property type="entry name" value="L domain-like"/>
    <property type="match status" value="1"/>
</dbReference>
<dbReference type="InterPro" id="IPR027417">
    <property type="entry name" value="P-loop_NTPase"/>
</dbReference>
<dbReference type="InterPro" id="IPR002182">
    <property type="entry name" value="NB-ARC"/>
</dbReference>
<dbReference type="InterPro" id="IPR011713">
    <property type="entry name" value="Leu-rich_rpt_3"/>
</dbReference>
<dbReference type="Pfam" id="PF01582">
    <property type="entry name" value="TIR"/>
    <property type="match status" value="1"/>
</dbReference>
<dbReference type="SUPFAM" id="SSF52540">
    <property type="entry name" value="P-loop containing nucleoside triphosphate hydrolases"/>
    <property type="match status" value="1"/>
</dbReference>
<dbReference type="Gene3D" id="3.40.50.300">
    <property type="entry name" value="P-loop containing nucleotide triphosphate hydrolases"/>
    <property type="match status" value="1"/>
</dbReference>
<feature type="domain" description="TIR" evidence="3">
    <location>
        <begin position="7"/>
        <end position="171"/>
    </location>
</feature>
<organism evidence="4 5">
    <name type="scientific">Stylosanthes scabra</name>
    <dbReference type="NCBI Taxonomy" id="79078"/>
    <lineage>
        <taxon>Eukaryota</taxon>
        <taxon>Viridiplantae</taxon>
        <taxon>Streptophyta</taxon>
        <taxon>Embryophyta</taxon>
        <taxon>Tracheophyta</taxon>
        <taxon>Spermatophyta</taxon>
        <taxon>Magnoliopsida</taxon>
        <taxon>eudicotyledons</taxon>
        <taxon>Gunneridae</taxon>
        <taxon>Pentapetalae</taxon>
        <taxon>rosids</taxon>
        <taxon>fabids</taxon>
        <taxon>Fabales</taxon>
        <taxon>Fabaceae</taxon>
        <taxon>Papilionoideae</taxon>
        <taxon>50 kb inversion clade</taxon>
        <taxon>dalbergioids sensu lato</taxon>
        <taxon>Dalbergieae</taxon>
        <taxon>Pterocarpus clade</taxon>
        <taxon>Stylosanthes</taxon>
    </lineage>
</organism>